<feature type="transmembrane region" description="Helical" evidence="7">
    <location>
        <begin position="221"/>
        <end position="238"/>
    </location>
</feature>
<comment type="caution">
    <text evidence="9">The sequence shown here is derived from an EMBL/GenBank/DDBJ whole genome shotgun (WGS) entry which is preliminary data.</text>
</comment>
<evidence type="ECO:0000256" key="2">
    <source>
        <dbReference type="ARBA" id="ARBA00007400"/>
    </source>
</evidence>
<feature type="transmembrane region" description="Helical" evidence="7">
    <location>
        <begin position="282"/>
        <end position="302"/>
    </location>
</feature>
<dbReference type="PANTHER" id="PTHR40074:SF2">
    <property type="entry name" value="O-ACETYLTRANSFERASE WECH"/>
    <property type="match status" value="1"/>
</dbReference>
<keyword evidence="9" id="KW-0808">Transferase</keyword>
<keyword evidence="3" id="KW-1003">Cell membrane</keyword>
<feature type="transmembrane region" description="Helical" evidence="7">
    <location>
        <begin position="164"/>
        <end position="183"/>
    </location>
</feature>
<keyword evidence="5 7" id="KW-1133">Transmembrane helix</keyword>
<feature type="transmembrane region" description="Helical" evidence="7">
    <location>
        <begin position="49"/>
        <end position="73"/>
    </location>
</feature>
<name>D0WIR7_SLAES</name>
<dbReference type="EMBL" id="ACUX02000018">
    <property type="protein sequence ID" value="EEZ60618.1"/>
    <property type="molecule type" value="Genomic_DNA"/>
</dbReference>
<feature type="transmembrane region" description="Helical" evidence="7">
    <location>
        <begin position="12"/>
        <end position="29"/>
    </location>
</feature>
<evidence type="ECO:0000313" key="9">
    <source>
        <dbReference type="EMBL" id="EEZ60618.1"/>
    </source>
</evidence>
<dbReference type="GO" id="GO:0009246">
    <property type="term" value="P:enterobacterial common antigen biosynthetic process"/>
    <property type="evidence" value="ECO:0007669"/>
    <property type="project" value="TreeGrafter"/>
</dbReference>
<sequence>MKPFRLDIVSTYRAPLYGFAILWIVIYHATIDSVDFSFGIEQLLWFKGIMELGNAGVDVFLFLSGVCLFFSYAKKPTLHDFMKKRAVRLIVPLVVIDYGYWIIRCLVQDPDLGTAMAHFVLKATTLEFWFTGVASVWFVSLLIPLYACYPLIHAFLFESPRGNAAVRLVVLEALIITVDLSLWAYVPDFYYMIEIAIGRIPVFVFGCFAGKYVYERRTLSWWTWIIVAAAAVTFVSLKPTDLIVVPWNRLFQALGGISLSYAICGIFAIFDKPGAPEKPAAMRFLSFVGGFSLELYLTHIALNQIYSFTPLYMEGALLPYLVVAAAAVFAAWGAREYAIEPVSKWMLSKEDGAHRDRAPRRRP</sequence>
<protein>
    <submittedName>
        <fullName evidence="9">Acyltransferase</fullName>
    </submittedName>
</protein>
<keyword evidence="10" id="KW-1185">Reference proteome</keyword>
<evidence type="ECO:0000256" key="7">
    <source>
        <dbReference type="SAM" id="Phobius"/>
    </source>
</evidence>
<feature type="transmembrane region" description="Helical" evidence="7">
    <location>
        <begin position="250"/>
        <end position="270"/>
    </location>
</feature>
<feature type="transmembrane region" description="Helical" evidence="7">
    <location>
        <begin position="189"/>
        <end position="209"/>
    </location>
</feature>
<keyword evidence="6 7" id="KW-0472">Membrane</keyword>
<dbReference type="PANTHER" id="PTHR40074">
    <property type="entry name" value="O-ACETYLTRANSFERASE WECH"/>
    <property type="match status" value="1"/>
</dbReference>
<dbReference type="RefSeq" id="WP_006363019.1">
    <property type="nucleotide sequence ID" value="NZ_GG700631.1"/>
</dbReference>
<dbReference type="AlphaFoldDB" id="D0WIR7"/>
<feature type="transmembrane region" description="Helical" evidence="7">
    <location>
        <begin position="317"/>
        <end position="334"/>
    </location>
</feature>
<organism evidence="9 10">
    <name type="scientific">Slackia exigua (strain ATCC 700122 / DSM 15923 / CIP 105133 / JCM 11022 / KCTC 5966 / S-7)</name>
    <dbReference type="NCBI Taxonomy" id="649764"/>
    <lineage>
        <taxon>Bacteria</taxon>
        <taxon>Bacillati</taxon>
        <taxon>Actinomycetota</taxon>
        <taxon>Coriobacteriia</taxon>
        <taxon>Eggerthellales</taxon>
        <taxon>Eggerthellaceae</taxon>
        <taxon>Slackia</taxon>
    </lineage>
</organism>
<dbReference type="Proteomes" id="UP000006001">
    <property type="component" value="Unassembled WGS sequence"/>
</dbReference>
<dbReference type="OrthoDB" id="9796461at2"/>
<feature type="transmembrane region" description="Helical" evidence="7">
    <location>
        <begin position="128"/>
        <end position="152"/>
    </location>
</feature>
<keyword evidence="9" id="KW-0012">Acyltransferase</keyword>
<evidence type="ECO:0000259" key="8">
    <source>
        <dbReference type="Pfam" id="PF01757"/>
    </source>
</evidence>
<accession>D0WIR7</accession>
<evidence type="ECO:0000256" key="1">
    <source>
        <dbReference type="ARBA" id="ARBA00004651"/>
    </source>
</evidence>
<dbReference type="GeneID" id="85008188"/>
<comment type="subcellular location">
    <subcellularLocation>
        <location evidence="1">Cell membrane</location>
        <topology evidence="1">Multi-pass membrane protein</topology>
    </subcellularLocation>
</comment>
<keyword evidence="4 7" id="KW-0812">Transmembrane</keyword>
<reference evidence="9" key="1">
    <citation type="submission" date="2009-10" db="EMBL/GenBank/DDBJ databases">
        <authorList>
            <person name="Weinstock G."/>
            <person name="Sodergren E."/>
            <person name="Clifton S."/>
            <person name="Fulton L."/>
            <person name="Fulton B."/>
            <person name="Courtney L."/>
            <person name="Fronick C."/>
            <person name="Harrison M."/>
            <person name="Strong C."/>
            <person name="Farmer C."/>
            <person name="Delahaunty K."/>
            <person name="Markovic C."/>
            <person name="Hall O."/>
            <person name="Minx P."/>
            <person name="Tomlinson C."/>
            <person name="Mitreva M."/>
            <person name="Nelson J."/>
            <person name="Hou S."/>
            <person name="Wollam A."/>
            <person name="Pepin K.H."/>
            <person name="Johnson M."/>
            <person name="Bhonagiri V."/>
            <person name="Nash W.E."/>
            <person name="Warren W."/>
            <person name="Chinwalla A."/>
            <person name="Mardis E.R."/>
            <person name="Wilson R.K."/>
        </authorList>
    </citation>
    <scope>NUCLEOTIDE SEQUENCE [LARGE SCALE GENOMIC DNA]</scope>
    <source>
        <strain evidence="9">ATCC 700122</strain>
    </source>
</reference>
<comment type="similarity">
    <text evidence="2">Belongs to the acyltransferase 3 family.</text>
</comment>
<evidence type="ECO:0000313" key="10">
    <source>
        <dbReference type="Proteomes" id="UP000006001"/>
    </source>
</evidence>
<evidence type="ECO:0000256" key="6">
    <source>
        <dbReference type="ARBA" id="ARBA00023136"/>
    </source>
</evidence>
<dbReference type="HOGENOM" id="CLU_069805_0_0_11"/>
<proteinExistence type="inferred from homology"/>
<dbReference type="GO" id="GO:0016413">
    <property type="term" value="F:O-acetyltransferase activity"/>
    <property type="evidence" value="ECO:0007669"/>
    <property type="project" value="TreeGrafter"/>
</dbReference>
<feature type="transmembrane region" description="Helical" evidence="7">
    <location>
        <begin position="85"/>
        <end position="103"/>
    </location>
</feature>
<dbReference type="GO" id="GO:0005886">
    <property type="term" value="C:plasma membrane"/>
    <property type="evidence" value="ECO:0007669"/>
    <property type="project" value="UniProtKB-SubCell"/>
</dbReference>
<dbReference type="STRING" id="649764.HMPREF0762_01742"/>
<feature type="domain" description="Acyltransferase 3" evidence="8">
    <location>
        <begin position="18"/>
        <end position="332"/>
    </location>
</feature>
<evidence type="ECO:0000256" key="4">
    <source>
        <dbReference type="ARBA" id="ARBA00022692"/>
    </source>
</evidence>
<dbReference type="TCDB" id="9.B.97.1.11">
    <property type="family name" value="the acyltransferase-3/putative acetyl-coa transporter (atat) family"/>
</dbReference>
<dbReference type="Pfam" id="PF01757">
    <property type="entry name" value="Acyl_transf_3"/>
    <property type="match status" value="1"/>
</dbReference>
<evidence type="ECO:0000256" key="3">
    <source>
        <dbReference type="ARBA" id="ARBA00022475"/>
    </source>
</evidence>
<gene>
    <name evidence="9" type="ORF">HMPREF0762_01742</name>
</gene>
<dbReference type="InterPro" id="IPR002656">
    <property type="entry name" value="Acyl_transf_3_dom"/>
</dbReference>
<dbReference type="eggNOG" id="COG1835">
    <property type="taxonomic scope" value="Bacteria"/>
</dbReference>
<evidence type="ECO:0000256" key="5">
    <source>
        <dbReference type="ARBA" id="ARBA00022989"/>
    </source>
</evidence>